<accession>A0A3D8QAA4</accession>
<dbReference type="PANTHER" id="PTHR10622">
    <property type="entry name" value="HET DOMAIN-CONTAINING PROTEIN"/>
    <property type="match status" value="1"/>
</dbReference>
<keyword evidence="3" id="KW-1185">Reference proteome</keyword>
<sequence length="123" mass="14008">MRLLHTQKSDAGIFEIEVFLDEYIPDYAILSHRWEGDEVTLQDIERGCGTDKKGYEKVAKCCAKAKEDGFAYVWIDTCCIDKTSSAELSEAINSMYRWYQNAKLCYAYLADVPLSMPGILESD</sequence>
<dbReference type="OrthoDB" id="3432186at2759"/>
<protein>
    <recommendedName>
        <fullName evidence="1">Heterokaryon incompatibility domain-containing protein</fullName>
    </recommendedName>
</protein>
<dbReference type="EMBL" id="PDLM01000017">
    <property type="protein sequence ID" value="RDW58756.1"/>
    <property type="molecule type" value="Genomic_DNA"/>
</dbReference>
<evidence type="ECO:0000259" key="1">
    <source>
        <dbReference type="Pfam" id="PF06985"/>
    </source>
</evidence>
<feature type="domain" description="Heterokaryon incompatibility" evidence="1">
    <location>
        <begin position="27"/>
        <end position="111"/>
    </location>
</feature>
<organism evidence="2 3">
    <name type="scientific">Coleophoma cylindrospora</name>
    <dbReference type="NCBI Taxonomy" id="1849047"/>
    <lineage>
        <taxon>Eukaryota</taxon>
        <taxon>Fungi</taxon>
        <taxon>Dikarya</taxon>
        <taxon>Ascomycota</taxon>
        <taxon>Pezizomycotina</taxon>
        <taxon>Leotiomycetes</taxon>
        <taxon>Helotiales</taxon>
        <taxon>Dermateaceae</taxon>
        <taxon>Coleophoma</taxon>
    </lineage>
</organism>
<name>A0A3D8QAA4_9HELO</name>
<evidence type="ECO:0000313" key="3">
    <source>
        <dbReference type="Proteomes" id="UP000256645"/>
    </source>
</evidence>
<comment type="caution">
    <text evidence="2">The sequence shown here is derived from an EMBL/GenBank/DDBJ whole genome shotgun (WGS) entry which is preliminary data.</text>
</comment>
<dbReference type="Proteomes" id="UP000256645">
    <property type="component" value="Unassembled WGS sequence"/>
</dbReference>
<dbReference type="Pfam" id="PF06985">
    <property type="entry name" value="HET"/>
    <property type="match status" value="1"/>
</dbReference>
<reference evidence="2 3" key="1">
    <citation type="journal article" date="2018" name="IMA Fungus">
        <title>IMA Genome-F 9: Draft genome sequence of Annulohypoxylon stygium, Aspergillus mulundensis, Berkeleyomyces basicola (syn. Thielaviopsis basicola), Ceratocystis smalleyi, two Cercospora beticola strains, Coleophoma cylindrospora, Fusarium fracticaudum, Phialophora cf. hyalina, and Morchella septimelata.</title>
        <authorList>
            <person name="Wingfield B.D."/>
            <person name="Bills G.F."/>
            <person name="Dong Y."/>
            <person name="Huang W."/>
            <person name="Nel W.J."/>
            <person name="Swalarsk-Parry B.S."/>
            <person name="Vaghefi N."/>
            <person name="Wilken P.M."/>
            <person name="An Z."/>
            <person name="de Beer Z.W."/>
            <person name="De Vos L."/>
            <person name="Chen L."/>
            <person name="Duong T.A."/>
            <person name="Gao Y."/>
            <person name="Hammerbacher A."/>
            <person name="Kikkert J.R."/>
            <person name="Li Y."/>
            <person name="Li H."/>
            <person name="Li K."/>
            <person name="Li Q."/>
            <person name="Liu X."/>
            <person name="Ma X."/>
            <person name="Naidoo K."/>
            <person name="Pethybridge S.J."/>
            <person name="Sun J."/>
            <person name="Steenkamp E.T."/>
            <person name="van der Nest M.A."/>
            <person name="van Wyk S."/>
            <person name="Wingfield M.J."/>
            <person name="Xiong C."/>
            <person name="Yue Q."/>
            <person name="Zhang X."/>
        </authorList>
    </citation>
    <scope>NUCLEOTIDE SEQUENCE [LARGE SCALE GENOMIC DNA]</scope>
    <source>
        <strain evidence="2 3">BP6252</strain>
    </source>
</reference>
<evidence type="ECO:0000313" key="2">
    <source>
        <dbReference type="EMBL" id="RDW58756.1"/>
    </source>
</evidence>
<gene>
    <name evidence="2" type="ORF">BP6252_13232</name>
</gene>
<dbReference type="STRING" id="1849047.A0A3D8QAA4"/>
<dbReference type="AlphaFoldDB" id="A0A3D8QAA4"/>
<dbReference type="PANTHER" id="PTHR10622:SF10">
    <property type="entry name" value="HET DOMAIN-CONTAINING PROTEIN"/>
    <property type="match status" value="1"/>
</dbReference>
<dbReference type="InterPro" id="IPR010730">
    <property type="entry name" value="HET"/>
</dbReference>
<proteinExistence type="predicted"/>